<dbReference type="EMBL" id="CH940682">
    <property type="protein sequence ID" value="EDW57123.2"/>
    <property type="molecule type" value="Genomic_DNA"/>
</dbReference>
<name>B4MGQ7_DROVI</name>
<dbReference type="eggNOG" id="ENOG502T8ST">
    <property type="taxonomic scope" value="Eukaryota"/>
</dbReference>
<dbReference type="OrthoDB" id="8036393at2759"/>
<dbReference type="KEGG" id="dvi:6636837"/>
<proteinExistence type="predicted"/>
<dbReference type="InParanoid" id="B4MGQ7"/>
<organism evidence="1 2">
    <name type="scientific">Drosophila virilis</name>
    <name type="common">Fruit fly</name>
    <dbReference type="NCBI Taxonomy" id="7244"/>
    <lineage>
        <taxon>Eukaryota</taxon>
        <taxon>Metazoa</taxon>
        <taxon>Ecdysozoa</taxon>
        <taxon>Arthropoda</taxon>
        <taxon>Hexapoda</taxon>
        <taxon>Insecta</taxon>
        <taxon>Pterygota</taxon>
        <taxon>Neoptera</taxon>
        <taxon>Endopterygota</taxon>
        <taxon>Diptera</taxon>
        <taxon>Brachycera</taxon>
        <taxon>Muscomorpha</taxon>
        <taxon>Ephydroidea</taxon>
        <taxon>Drosophilidae</taxon>
        <taxon>Drosophila</taxon>
    </lineage>
</organism>
<sequence>MIFFKAISCLKFTHFSLSDNLKLQDEIKALKNLGEHLEQMLKLISFEVCDLPDDVLMLLDKCVEIQADGQLNDLNINFLREFYYTKKRENIESKLNVAEQSATLKKLRSSIKEADKEITALDRFTSTVSKRLISATALQRNITQMDGKSKGLLDRLKGLKAPDEFNIESVIEKIDMLERSKKSE</sequence>
<dbReference type="STRING" id="7244.B4MGQ7"/>
<dbReference type="FunCoup" id="B4MGQ7">
    <property type="interactions" value="17"/>
</dbReference>
<dbReference type="HOGENOM" id="CLU_1760722_0_0_1"/>
<evidence type="ECO:0000313" key="1">
    <source>
        <dbReference type="EMBL" id="EDW57123.2"/>
    </source>
</evidence>
<dbReference type="Proteomes" id="UP000008792">
    <property type="component" value="Unassembled WGS sequence"/>
</dbReference>
<gene>
    <name evidence="1" type="primary">Dvir\GJ16091</name>
    <name evidence="1" type="ORF">Dvir_GJ16091</name>
</gene>
<evidence type="ECO:0000313" key="2">
    <source>
        <dbReference type="Proteomes" id="UP000008792"/>
    </source>
</evidence>
<reference evidence="1 2" key="1">
    <citation type="journal article" date="2007" name="Nature">
        <title>Evolution of genes and genomes on the Drosophila phylogeny.</title>
        <authorList>
            <consortium name="Drosophila 12 Genomes Consortium"/>
            <person name="Clark A.G."/>
            <person name="Eisen M.B."/>
            <person name="Smith D.R."/>
            <person name="Bergman C.M."/>
            <person name="Oliver B."/>
            <person name="Markow T.A."/>
            <person name="Kaufman T.C."/>
            <person name="Kellis M."/>
            <person name="Gelbart W."/>
            <person name="Iyer V.N."/>
            <person name="Pollard D.A."/>
            <person name="Sackton T.B."/>
            <person name="Larracuente A.M."/>
            <person name="Singh N.D."/>
            <person name="Abad J.P."/>
            <person name="Abt D.N."/>
            <person name="Adryan B."/>
            <person name="Aguade M."/>
            <person name="Akashi H."/>
            <person name="Anderson W.W."/>
            <person name="Aquadro C.F."/>
            <person name="Ardell D.H."/>
            <person name="Arguello R."/>
            <person name="Artieri C.G."/>
            <person name="Barbash D.A."/>
            <person name="Barker D."/>
            <person name="Barsanti P."/>
            <person name="Batterham P."/>
            <person name="Batzoglou S."/>
            <person name="Begun D."/>
            <person name="Bhutkar A."/>
            <person name="Blanco E."/>
            <person name="Bosak S.A."/>
            <person name="Bradley R.K."/>
            <person name="Brand A.D."/>
            <person name="Brent M.R."/>
            <person name="Brooks A.N."/>
            <person name="Brown R.H."/>
            <person name="Butlin R.K."/>
            <person name="Caggese C."/>
            <person name="Calvi B.R."/>
            <person name="Bernardo de Carvalho A."/>
            <person name="Caspi A."/>
            <person name="Castrezana S."/>
            <person name="Celniker S.E."/>
            <person name="Chang J.L."/>
            <person name="Chapple C."/>
            <person name="Chatterji S."/>
            <person name="Chinwalla A."/>
            <person name="Civetta A."/>
            <person name="Clifton S.W."/>
            <person name="Comeron J.M."/>
            <person name="Costello J.C."/>
            <person name="Coyne J.A."/>
            <person name="Daub J."/>
            <person name="David R.G."/>
            <person name="Delcher A.L."/>
            <person name="Delehaunty K."/>
            <person name="Do C.B."/>
            <person name="Ebling H."/>
            <person name="Edwards K."/>
            <person name="Eickbush T."/>
            <person name="Evans J.D."/>
            <person name="Filipski A."/>
            <person name="Findeiss S."/>
            <person name="Freyhult E."/>
            <person name="Fulton L."/>
            <person name="Fulton R."/>
            <person name="Garcia A.C."/>
            <person name="Gardiner A."/>
            <person name="Garfield D.A."/>
            <person name="Garvin B.E."/>
            <person name="Gibson G."/>
            <person name="Gilbert D."/>
            <person name="Gnerre S."/>
            <person name="Godfrey J."/>
            <person name="Good R."/>
            <person name="Gotea V."/>
            <person name="Gravely B."/>
            <person name="Greenberg A.J."/>
            <person name="Griffiths-Jones S."/>
            <person name="Gross S."/>
            <person name="Guigo R."/>
            <person name="Gustafson E.A."/>
            <person name="Haerty W."/>
            <person name="Hahn M.W."/>
            <person name="Halligan D.L."/>
            <person name="Halpern A.L."/>
            <person name="Halter G.M."/>
            <person name="Han M.V."/>
            <person name="Heger A."/>
            <person name="Hillier L."/>
            <person name="Hinrichs A.S."/>
            <person name="Holmes I."/>
            <person name="Hoskins R.A."/>
            <person name="Hubisz M.J."/>
            <person name="Hultmark D."/>
            <person name="Huntley M.A."/>
            <person name="Jaffe D.B."/>
            <person name="Jagadeeshan S."/>
            <person name="Jeck W.R."/>
            <person name="Johnson J."/>
            <person name="Jones C.D."/>
            <person name="Jordan W.C."/>
            <person name="Karpen G.H."/>
            <person name="Kataoka E."/>
            <person name="Keightley P.D."/>
            <person name="Kheradpour P."/>
            <person name="Kirkness E.F."/>
            <person name="Koerich L.B."/>
            <person name="Kristiansen K."/>
            <person name="Kudrna D."/>
            <person name="Kulathinal R.J."/>
            <person name="Kumar S."/>
            <person name="Kwok R."/>
            <person name="Lander E."/>
            <person name="Langley C.H."/>
            <person name="Lapoint R."/>
            <person name="Lazzaro B.P."/>
            <person name="Lee S.J."/>
            <person name="Levesque L."/>
            <person name="Li R."/>
            <person name="Lin C.F."/>
            <person name="Lin M.F."/>
            <person name="Lindblad-Toh K."/>
            <person name="Llopart A."/>
            <person name="Long M."/>
            <person name="Low L."/>
            <person name="Lozovsky E."/>
            <person name="Lu J."/>
            <person name="Luo M."/>
            <person name="Machado C.A."/>
            <person name="Makalowski W."/>
            <person name="Marzo M."/>
            <person name="Matsuda M."/>
            <person name="Matzkin L."/>
            <person name="McAllister B."/>
            <person name="McBride C.S."/>
            <person name="McKernan B."/>
            <person name="McKernan K."/>
            <person name="Mendez-Lago M."/>
            <person name="Minx P."/>
            <person name="Mollenhauer M.U."/>
            <person name="Montooth K."/>
            <person name="Mount S.M."/>
            <person name="Mu X."/>
            <person name="Myers E."/>
            <person name="Negre B."/>
            <person name="Newfeld S."/>
            <person name="Nielsen R."/>
            <person name="Noor M.A."/>
            <person name="O'Grady P."/>
            <person name="Pachter L."/>
            <person name="Papaceit M."/>
            <person name="Parisi M.J."/>
            <person name="Parisi M."/>
            <person name="Parts L."/>
            <person name="Pedersen J.S."/>
            <person name="Pesole G."/>
            <person name="Phillippy A.M."/>
            <person name="Ponting C.P."/>
            <person name="Pop M."/>
            <person name="Porcelli D."/>
            <person name="Powell J.R."/>
            <person name="Prohaska S."/>
            <person name="Pruitt K."/>
            <person name="Puig M."/>
            <person name="Quesneville H."/>
            <person name="Ram K.R."/>
            <person name="Rand D."/>
            <person name="Rasmussen M.D."/>
            <person name="Reed L.K."/>
            <person name="Reenan R."/>
            <person name="Reily A."/>
            <person name="Remington K.A."/>
            <person name="Rieger T.T."/>
            <person name="Ritchie M.G."/>
            <person name="Robin C."/>
            <person name="Rogers Y.H."/>
            <person name="Rohde C."/>
            <person name="Rozas J."/>
            <person name="Rubenfield M.J."/>
            <person name="Ruiz A."/>
            <person name="Russo S."/>
            <person name="Salzberg S.L."/>
            <person name="Sanchez-Gracia A."/>
            <person name="Saranga D.J."/>
            <person name="Sato H."/>
            <person name="Schaeffer S.W."/>
            <person name="Schatz M.C."/>
            <person name="Schlenke T."/>
            <person name="Schwartz R."/>
            <person name="Segarra C."/>
            <person name="Singh R.S."/>
            <person name="Sirot L."/>
            <person name="Sirota M."/>
            <person name="Sisneros N.B."/>
            <person name="Smith C.D."/>
            <person name="Smith T.F."/>
            <person name="Spieth J."/>
            <person name="Stage D.E."/>
            <person name="Stark A."/>
            <person name="Stephan W."/>
            <person name="Strausberg R.L."/>
            <person name="Strempel S."/>
            <person name="Sturgill D."/>
            <person name="Sutton G."/>
            <person name="Sutton G.G."/>
            <person name="Tao W."/>
            <person name="Teichmann S."/>
            <person name="Tobari Y.N."/>
            <person name="Tomimura Y."/>
            <person name="Tsolas J.M."/>
            <person name="Valente V.L."/>
            <person name="Venter E."/>
            <person name="Venter J.C."/>
            <person name="Vicario S."/>
            <person name="Vieira F.G."/>
            <person name="Vilella A.J."/>
            <person name="Villasante A."/>
            <person name="Walenz B."/>
            <person name="Wang J."/>
            <person name="Wasserman M."/>
            <person name="Watts T."/>
            <person name="Wilson D."/>
            <person name="Wilson R.K."/>
            <person name="Wing R.A."/>
            <person name="Wolfner M.F."/>
            <person name="Wong A."/>
            <person name="Wong G.K."/>
            <person name="Wu C.I."/>
            <person name="Wu G."/>
            <person name="Yamamoto D."/>
            <person name="Yang H.P."/>
            <person name="Yang S.P."/>
            <person name="Yorke J.A."/>
            <person name="Yoshida K."/>
            <person name="Zdobnov E."/>
            <person name="Zhang P."/>
            <person name="Zhang Y."/>
            <person name="Zimin A.V."/>
            <person name="Baldwin J."/>
            <person name="Abdouelleil A."/>
            <person name="Abdulkadir J."/>
            <person name="Abebe A."/>
            <person name="Abera B."/>
            <person name="Abreu J."/>
            <person name="Acer S.C."/>
            <person name="Aftuck L."/>
            <person name="Alexander A."/>
            <person name="An P."/>
            <person name="Anderson E."/>
            <person name="Anderson S."/>
            <person name="Arachi H."/>
            <person name="Azer M."/>
            <person name="Bachantsang P."/>
            <person name="Barry A."/>
            <person name="Bayul T."/>
            <person name="Berlin A."/>
            <person name="Bessette D."/>
            <person name="Bloom T."/>
            <person name="Blye J."/>
            <person name="Boguslavskiy L."/>
            <person name="Bonnet C."/>
            <person name="Boukhgalter B."/>
            <person name="Bourzgui I."/>
            <person name="Brown A."/>
            <person name="Cahill P."/>
            <person name="Channer S."/>
            <person name="Cheshatsang Y."/>
            <person name="Chuda L."/>
            <person name="Citroen M."/>
            <person name="Collymore A."/>
            <person name="Cooke P."/>
            <person name="Costello M."/>
            <person name="D'Aco K."/>
            <person name="Daza R."/>
            <person name="De Haan G."/>
            <person name="DeGray S."/>
            <person name="DeMaso C."/>
            <person name="Dhargay N."/>
            <person name="Dooley K."/>
            <person name="Dooley E."/>
            <person name="Doricent M."/>
            <person name="Dorje P."/>
            <person name="Dorjee K."/>
            <person name="Dupes A."/>
            <person name="Elong R."/>
            <person name="Falk J."/>
            <person name="Farina A."/>
            <person name="Faro S."/>
            <person name="Ferguson D."/>
            <person name="Fisher S."/>
            <person name="Foley C.D."/>
            <person name="Franke A."/>
            <person name="Friedrich D."/>
            <person name="Gadbois L."/>
            <person name="Gearin G."/>
            <person name="Gearin C.R."/>
            <person name="Giannoukos G."/>
            <person name="Goode T."/>
            <person name="Graham J."/>
            <person name="Grandbois E."/>
            <person name="Grewal S."/>
            <person name="Gyaltsen K."/>
            <person name="Hafez N."/>
            <person name="Hagos B."/>
            <person name="Hall J."/>
            <person name="Henson C."/>
            <person name="Hollinger A."/>
            <person name="Honan T."/>
            <person name="Huard M.D."/>
            <person name="Hughes L."/>
            <person name="Hurhula B."/>
            <person name="Husby M.E."/>
            <person name="Kamat A."/>
            <person name="Kanga B."/>
            <person name="Kashin S."/>
            <person name="Khazanovich D."/>
            <person name="Kisner P."/>
            <person name="Lance K."/>
            <person name="Lara M."/>
            <person name="Lee W."/>
            <person name="Lennon N."/>
            <person name="Letendre F."/>
            <person name="LeVine R."/>
            <person name="Lipovsky A."/>
            <person name="Liu X."/>
            <person name="Liu J."/>
            <person name="Liu S."/>
            <person name="Lokyitsang T."/>
            <person name="Lokyitsang Y."/>
            <person name="Lubonja R."/>
            <person name="Lui A."/>
            <person name="MacDonald P."/>
            <person name="Magnisalis V."/>
            <person name="Maru K."/>
            <person name="Matthews C."/>
            <person name="McCusker W."/>
            <person name="McDonough S."/>
            <person name="Mehta T."/>
            <person name="Meldrim J."/>
            <person name="Meneus L."/>
            <person name="Mihai O."/>
            <person name="Mihalev A."/>
            <person name="Mihova T."/>
            <person name="Mittelman R."/>
            <person name="Mlenga V."/>
            <person name="Montmayeur A."/>
            <person name="Mulrain L."/>
            <person name="Navidi A."/>
            <person name="Naylor J."/>
            <person name="Negash T."/>
            <person name="Nguyen T."/>
            <person name="Nguyen N."/>
            <person name="Nicol R."/>
            <person name="Norbu C."/>
            <person name="Norbu N."/>
            <person name="Novod N."/>
            <person name="O'Neill B."/>
            <person name="Osman S."/>
            <person name="Markiewicz E."/>
            <person name="Oyono O.L."/>
            <person name="Patti C."/>
            <person name="Phunkhang P."/>
            <person name="Pierre F."/>
            <person name="Priest M."/>
            <person name="Raghuraman S."/>
            <person name="Rege F."/>
            <person name="Reyes R."/>
            <person name="Rise C."/>
            <person name="Rogov P."/>
            <person name="Ross K."/>
            <person name="Ryan E."/>
            <person name="Settipalli S."/>
            <person name="Shea T."/>
            <person name="Sherpa N."/>
            <person name="Shi L."/>
            <person name="Shih D."/>
            <person name="Sparrow T."/>
            <person name="Spaulding J."/>
            <person name="Stalker J."/>
            <person name="Stange-Thomann N."/>
            <person name="Stavropoulos S."/>
            <person name="Stone C."/>
            <person name="Strader C."/>
            <person name="Tesfaye S."/>
            <person name="Thomson T."/>
            <person name="Thoulutsang Y."/>
            <person name="Thoulutsang D."/>
            <person name="Topham K."/>
            <person name="Topping I."/>
            <person name="Tsamla T."/>
            <person name="Vassiliev H."/>
            <person name="Vo A."/>
            <person name="Wangchuk T."/>
            <person name="Wangdi T."/>
            <person name="Weiand M."/>
            <person name="Wilkinson J."/>
            <person name="Wilson A."/>
            <person name="Yadav S."/>
            <person name="Young G."/>
            <person name="Yu Q."/>
            <person name="Zembek L."/>
            <person name="Zhong D."/>
            <person name="Zimmer A."/>
            <person name="Zwirko Z."/>
            <person name="Jaffe D.B."/>
            <person name="Alvarez P."/>
            <person name="Brockman W."/>
            <person name="Butler J."/>
            <person name="Chin C."/>
            <person name="Gnerre S."/>
            <person name="Grabherr M."/>
            <person name="Kleber M."/>
            <person name="Mauceli E."/>
            <person name="MacCallum I."/>
        </authorList>
    </citation>
    <scope>NUCLEOTIDE SEQUENCE [LARGE SCALE GENOMIC DNA]</scope>
    <source>
        <strain evidence="2">Tucson 15010-1051.87</strain>
    </source>
</reference>
<dbReference type="AlphaFoldDB" id="B4MGQ7"/>
<protein>
    <submittedName>
        <fullName evidence="1">Uncharacterized protein, isoform A</fullName>
    </submittedName>
</protein>
<keyword evidence="2" id="KW-1185">Reference proteome</keyword>
<accession>B4MGQ7</accession>